<keyword evidence="4" id="KW-0808">Transferase</keyword>
<dbReference type="PANTHER" id="PTHR31057:SF0">
    <property type="entry name" value="E3 UFM1-PROTEIN LIGASE 1"/>
    <property type="match status" value="1"/>
</dbReference>
<feature type="domain" description="RING-type" evidence="12">
    <location>
        <begin position="12"/>
        <end position="47"/>
    </location>
</feature>
<dbReference type="Proteomes" id="UP001151699">
    <property type="component" value="Chromosome C"/>
</dbReference>
<comment type="caution">
    <text evidence="13">The sequence shown here is derived from an EMBL/GenBank/DDBJ whole genome shotgun (WGS) entry which is preliminary data.</text>
</comment>
<dbReference type="GO" id="GO:0034976">
    <property type="term" value="P:response to endoplasmic reticulum stress"/>
    <property type="evidence" value="ECO:0007669"/>
    <property type="project" value="TreeGrafter"/>
</dbReference>
<keyword evidence="8" id="KW-0862">Zinc</keyword>
<name>A0A9Q0MPE1_9DIPT</name>
<keyword evidence="14" id="KW-1185">Reference proteome</keyword>
<dbReference type="GO" id="GO:0032434">
    <property type="term" value="P:regulation of proteasomal ubiquitin-dependent protein catabolic process"/>
    <property type="evidence" value="ECO:0007669"/>
    <property type="project" value="TreeGrafter"/>
</dbReference>
<evidence type="ECO:0000256" key="2">
    <source>
        <dbReference type="ARBA" id="ARBA00010789"/>
    </source>
</evidence>
<dbReference type="EMBL" id="WJQU01000004">
    <property type="protein sequence ID" value="KAJ6635660.1"/>
    <property type="molecule type" value="Genomic_DNA"/>
</dbReference>
<dbReference type="InterPro" id="IPR001841">
    <property type="entry name" value="Znf_RING"/>
</dbReference>
<dbReference type="PANTHER" id="PTHR31057">
    <property type="entry name" value="E3 UFM1-PROTEIN LIGASE 1"/>
    <property type="match status" value="1"/>
</dbReference>
<dbReference type="GO" id="GO:0016874">
    <property type="term" value="F:ligase activity"/>
    <property type="evidence" value="ECO:0007669"/>
    <property type="project" value="UniProtKB-KW"/>
</dbReference>
<keyword evidence="13" id="KW-0436">Ligase</keyword>
<dbReference type="InterPro" id="IPR056761">
    <property type="entry name" value="Ufl1-like_C"/>
</dbReference>
<evidence type="ECO:0000256" key="6">
    <source>
        <dbReference type="ARBA" id="ARBA00022771"/>
    </source>
</evidence>
<dbReference type="InterPro" id="IPR056580">
    <property type="entry name" value="Ufl1_dom"/>
</dbReference>
<dbReference type="GO" id="GO:0008270">
    <property type="term" value="F:zinc ion binding"/>
    <property type="evidence" value="ECO:0007669"/>
    <property type="project" value="UniProtKB-KW"/>
</dbReference>
<proteinExistence type="inferred from homology"/>
<dbReference type="OrthoDB" id="10258297at2759"/>
<keyword evidence="5" id="KW-0479">Metal-binding</keyword>
<evidence type="ECO:0000259" key="12">
    <source>
        <dbReference type="PROSITE" id="PS50089"/>
    </source>
</evidence>
<dbReference type="Pfam" id="PF23659">
    <property type="entry name" value="UFL1"/>
    <property type="match status" value="1"/>
</dbReference>
<protein>
    <recommendedName>
        <fullName evidence="3">E3 UFM1-protein ligase 1 homolog</fullName>
    </recommendedName>
    <alternativeName>
        <fullName evidence="9">E3 UFM1-protein transferase 1 homolog</fullName>
    </alternativeName>
</protein>
<dbReference type="Pfam" id="PF25041">
    <property type="entry name" value="UFL1_C"/>
    <property type="match status" value="1"/>
</dbReference>
<dbReference type="AlphaFoldDB" id="A0A9Q0MPE1"/>
<evidence type="ECO:0000313" key="13">
    <source>
        <dbReference type="EMBL" id="KAJ6635660.1"/>
    </source>
</evidence>
<dbReference type="PROSITE" id="PS50089">
    <property type="entry name" value="ZF_RING_2"/>
    <property type="match status" value="1"/>
</dbReference>
<dbReference type="InterPro" id="IPR049548">
    <property type="entry name" value="Sina-like_RING"/>
</dbReference>
<dbReference type="Pfam" id="PF25870">
    <property type="entry name" value="WHD_UFL1_5th"/>
    <property type="match status" value="1"/>
</dbReference>
<evidence type="ECO:0000256" key="7">
    <source>
        <dbReference type="ARBA" id="ARBA00022786"/>
    </source>
</evidence>
<evidence type="ECO:0000256" key="8">
    <source>
        <dbReference type="ARBA" id="ARBA00022833"/>
    </source>
</evidence>
<dbReference type="CDD" id="cd16571">
    <property type="entry name" value="RING-HC_SIAHs"/>
    <property type="match status" value="1"/>
</dbReference>
<comment type="similarity">
    <text evidence="2">Belongs to the UFL1 family.</text>
</comment>
<dbReference type="GO" id="GO:1990592">
    <property type="term" value="P:protein K69-linked ufmylation"/>
    <property type="evidence" value="ECO:0007669"/>
    <property type="project" value="TreeGrafter"/>
</dbReference>
<evidence type="ECO:0000256" key="4">
    <source>
        <dbReference type="ARBA" id="ARBA00022679"/>
    </source>
</evidence>
<feature type="region of interest" description="Disordered" evidence="11">
    <location>
        <begin position="76"/>
        <end position="109"/>
    </location>
</feature>
<evidence type="ECO:0000256" key="5">
    <source>
        <dbReference type="ARBA" id="ARBA00022723"/>
    </source>
</evidence>
<evidence type="ECO:0000256" key="1">
    <source>
        <dbReference type="ARBA" id="ARBA00003950"/>
    </source>
</evidence>
<feature type="region of interest" description="Disordered" evidence="11">
    <location>
        <begin position="640"/>
        <end position="697"/>
    </location>
</feature>
<dbReference type="InterPro" id="IPR018611">
    <property type="entry name" value="Ufl1"/>
</dbReference>
<evidence type="ECO:0000256" key="11">
    <source>
        <dbReference type="SAM" id="MobiDB-lite"/>
    </source>
</evidence>
<dbReference type="Gene3D" id="3.30.40.10">
    <property type="entry name" value="Zinc/RING finger domain, C3HC4 (zinc finger)"/>
    <property type="match status" value="1"/>
</dbReference>
<evidence type="ECO:0000256" key="3">
    <source>
        <dbReference type="ARBA" id="ARBA00014160"/>
    </source>
</evidence>
<organism evidence="13 14">
    <name type="scientific">Pseudolycoriella hygida</name>
    <dbReference type="NCBI Taxonomy" id="35572"/>
    <lineage>
        <taxon>Eukaryota</taxon>
        <taxon>Metazoa</taxon>
        <taxon>Ecdysozoa</taxon>
        <taxon>Arthropoda</taxon>
        <taxon>Hexapoda</taxon>
        <taxon>Insecta</taxon>
        <taxon>Pterygota</taxon>
        <taxon>Neoptera</taxon>
        <taxon>Endopterygota</taxon>
        <taxon>Diptera</taxon>
        <taxon>Nematocera</taxon>
        <taxon>Sciaroidea</taxon>
        <taxon>Sciaridae</taxon>
        <taxon>Pseudolycoriella</taxon>
    </lineage>
</organism>
<dbReference type="InterPro" id="IPR056579">
    <property type="entry name" value="Ufl1_N"/>
</dbReference>
<sequence>MNNNLFGDVLLCPICMVVFEGRILQCSQGHAVCETCQAKLLECPHCRGVYVGTRNYTLEAIIAKLKQFSNDINENGDPCEVKSTNEAPEGASEPEPNLPEVIPPEPEPATLPVQLPAPKVNVPQPVASGDVHIRAWVQCPYPNNVARNFRFSLELLIGEWVATFTDYVVGAQSDSHYIQSNGNCLNFISATEYDRFTIEMRISKTVGRKDLLRNKRTDVRILPALAGLSPQGRAHPPENVDYIEGARYSPGPRNPPERLSEANCIEVVNLLIERNLINVVFTVDGKEYITPAHLERELEDELFAHGGCIHLVELAKNLNVDQSRINQLAESLVKDKNDLHLILGYLLNEDYCRSLAAEINENLSQKGEVSVFELASHYSLPTEFLLQHVMQKYLGSIIHAKQDGEDSMKFFTLKYLARCRAKLKGSLIGLTMPTPVSTFFQNIGAQESIYHALMSELNPTGVVTSKQKGALYIPYVYTKTQSDWVDVFYKQNGYLEYDAVARLGVTTPLNFIKRQLATQDCTYLKKCCVDQRIIGQIDAALEECIATCTYLDASTILPSIMSEEDIAEIIAIVLKPNKQKSTQLFGTTIFTSQFIEKLMEPCQEICGQNAKQFVENGSYQKFIVDSQASVGKTYDLDVDTTKADKKDERRRKAAGGKGGGGTQGRETKTKSTKKHFRGGGGDKGRHSDSDDDNYSNKKKSTATLELITVKEIEKALYKLLDVEGLGDLSEVLAQHFYPQLSRSALTIAQSLHEASLKTSTQNRRQVHSNVQDKINDLLVDIRLYEKGLKLFPAALQPQLVKYLLKSLGNDVCNEIFVYVSNESNLSYEGELSTEQRMKIQQECDEEYRPTLSAISKALNGSSVEDFLSAAENALAACSMIVKKVDKKKDRSLILVHKHKLLDELSKCQDAALVLHLCVLVIFTVSTQCMLHASGKHVSSILSYLQPVLDDKQRSTLMAYHDLVLKLLSSDGVSAKEAAAAVEGMMKDVKDIAANYKKAGVTNAD</sequence>
<evidence type="ECO:0000313" key="14">
    <source>
        <dbReference type="Proteomes" id="UP001151699"/>
    </source>
</evidence>
<accession>A0A9Q0MPE1</accession>
<evidence type="ECO:0000256" key="9">
    <source>
        <dbReference type="ARBA" id="ARBA00030452"/>
    </source>
</evidence>
<gene>
    <name evidence="13" type="ORF">Bhyg_14246</name>
</gene>
<dbReference type="SUPFAM" id="SSF57850">
    <property type="entry name" value="RING/U-box"/>
    <property type="match status" value="1"/>
</dbReference>
<dbReference type="Pfam" id="PF09743">
    <property type="entry name" value="E3_UFM1_ligase"/>
    <property type="match status" value="1"/>
</dbReference>
<dbReference type="InterPro" id="IPR013083">
    <property type="entry name" value="Znf_RING/FYVE/PHD"/>
</dbReference>
<reference evidence="13" key="1">
    <citation type="submission" date="2022-07" db="EMBL/GenBank/DDBJ databases">
        <authorList>
            <person name="Trinca V."/>
            <person name="Uliana J.V.C."/>
            <person name="Torres T.T."/>
            <person name="Ward R.J."/>
            <person name="Monesi N."/>
        </authorList>
    </citation>
    <scope>NUCLEOTIDE SEQUENCE</scope>
    <source>
        <strain evidence="13">HSMRA1968</strain>
        <tissue evidence="13">Whole embryos</tissue>
    </source>
</reference>
<dbReference type="GO" id="GO:0061666">
    <property type="term" value="F:UFM1 ligase activity"/>
    <property type="evidence" value="ECO:0007669"/>
    <property type="project" value="InterPro"/>
</dbReference>
<dbReference type="Pfam" id="PF21362">
    <property type="entry name" value="Sina_RING"/>
    <property type="match status" value="1"/>
</dbReference>
<evidence type="ECO:0000256" key="10">
    <source>
        <dbReference type="PROSITE-ProRule" id="PRU00175"/>
    </source>
</evidence>
<comment type="function">
    <text evidence="1">E3 UFM1-protein ligase that mediates ufmylation of target proteins.</text>
</comment>
<dbReference type="GO" id="GO:0005789">
    <property type="term" value="C:endoplasmic reticulum membrane"/>
    <property type="evidence" value="ECO:0007669"/>
    <property type="project" value="TreeGrafter"/>
</dbReference>
<keyword evidence="7" id="KW-0833">Ubl conjugation pathway</keyword>
<keyword evidence="6 10" id="KW-0863">Zinc-finger</keyword>